<dbReference type="RefSeq" id="WP_190040867.1">
    <property type="nucleotide sequence ID" value="NZ_BNBE01000001.1"/>
</dbReference>
<dbReference type="EMBL" id="BNBE01000001">
    <property type="protein sequence ID" value="GHF83110.1"/>
    <property type="molecule type" value="Genomic_DNA"/>
</dbReference>
<feature type="domain" description="CdaR GGDEF-like" evidence="4">
    <location>
        <begin position="300"/>
        <end position="403"/>
    </location>
</feature>
<evidence type="ECO:0000259" key="2">
    <source>
        <dbReference type="Pfam" id="PF07905"/>
    </source>
</evidence>
<feature type="domain" description="Purine catabolism PurC-like" evidence="2">
    <location>
        <begin position="8"/>
        <end position="126"/>
    </location>
</feature>
<dbReference type="Pfam" id="PF07905">
    <property type="entry name" value="PucR"/>
    <property type="match status" value="1"/>
</dbReference>
<comment type="similarity">
    <text evidence="1">Belongs to the CdaR family.</text>
</comment>
<dbReference type="Gene3D" id="1.10.10.2840">
    <property type="entry name" value="PucR C-terminal helix-turn-helix domain"/>
    <property type="match status" value="1"/>
</dbReference>
<organism evidence="5 6">
    <name type="scientific">Streptomyces filamentosus</name>
    <name type="common">Streptomyces roseosporus</name>
    <dbReference type="NCBI Taxonomy" id="67294"/>
    <lineage>
        <taxon>Bacteria</taxon>
        <taxon>Bacillati</taxon>
        <taxon>Actinomycetota</taxon>
        <taxon>Actinomycetes</taxon>
        <taxon>Kitasatosporales</taxon>
        <taxon>Streptomycetaceae</taxon>
        <taxon>Streptomyces</taxon>
    </lineage>
</organism>
<evidence type="ECO:0000259" key="3">
    <source>
        <dbReference type="Pfam" id="PF13556"/>
    </source>
</evidence>
<reference evidence="5" key="2">
    <citation type="submission" date="2020-09" db="EMBL/GenBank/DDBJ databases">
        <authorList>
            <person name="Sun Q."/>
            <person name="Ohkuma M."/>
        </authorList>
    </citation>
    <scope>NUCLEOTIDE SEQUENCE</scope>
    <source>
        <strain evidence="5">JCM 4122</strain>
    </source>
</reference>
<dbReference type="PANTHER" id="PTHR33744">
    <property type="entry name" value="CARBOHYDRATE DIACID REGULATOR"/>
    <property type="match status" value="1"/>
</dbReference>
<dbReference type="AlphaFoldDB" id="A0A919BDC9"/>
<dbReference type="InterPro" id="IPR041522">
    <property type="entry name" value="CdaR_GGDEF"/>
</dbReference>
<dbReference type="InterPro" id="IPR042070">
    <property type="entry name" value="PucR_C-HTH_sf"/>
</dbReference>
<evidence type="ECO:0000313" key="6">
    <source>
        <dbReference type="Proteomes" id="UP000632849"/>
    </source>
</evidence>
<dbReference type="InterPro" id="IPR012914">
    <property type="entry name" value="PucR_dom"/>
</dbReference>
<evidence type="ECO:0000256" key="1">
    <source>
        <dbReference type="ARBA" id="ARBA00006754"/>
    </source>
</evidence>
<evidence type="ECO:0008006" key="7">
    <source>
        <dbReference type="Google" id="ProtNLM"/>
    </source>
</evidence>
<protein>
    <recommendedName>
        <fullName evidence="7">PucR family transcriptional regulator</fullName>
    </recommendedName>
</protein>
<evidence type="ECO:0000313" key="5">
    <source>
        <dbReference type="EMBL" id="GHF83110.1"/>
    </source>
</evidence>
<comment type="caution">
    <text evidence="5">The sequence shown here is derived from an EMBL/GenBank/DDBJ whole genome shotgun (WGS) entry which is preliminary data.</text>
</comment>
<dbReference type="InterPro" id="IPR051448">
    <property type="entry name" value="CdaR-like_regulators"/>
</dbReference>
<gene>
    <name evidence="5" type="ORF">GCM10017667_08860</name>
</gene>
<proteinExistence type="inferred from homology"/>
<evidence type="ECO:0000259" key="4">
    <source>
        <dbReference type="Pfam" id="PF17853"/>
    </source>
</evidence>
<feature type="domain" description="PucR C-terminal helix-turn-helix" evidence="3">
    <location>
        <begin position="453"/>
        <end position="511"/>
    </location>
</feature>
<name>A0A919BDC9_STRFL</name>
<dbReference type="PANTHER" id="PTHR33744:SF1">
    <property type="entry name" value="DNA-BINDING TRANSCRIPTIONAL ACTIVATOR ADER"/>
    <property type="match status" value="1"/>
</dbReference>
<dbReference type="InterPro" id="IPR025736">
    <property type="entry name" value="PucR_C-HTH_dom"/>
</dbReference>
<dbReference type="Pfam" id="PF13556">
    <property type="entry name" value="HTH_30"/>
    <property type="match status" value="1"/>
</dbReference>
<dbReference type="Pfam" id="PF17853">
    <property type="entry name" value="GGDEF_2"/>
    <property type="match status" value="1"/>
</dbReference>
<keyword evidence="6" id="KW-1185">Reference proteome</keyword>
<reference evidence="5" key="1">
    <citation type="journal article" date="2014" name="Int. J. Syst. Evol. Microbiol.">
        <title>Complete genome sequence of Corynebacterium casei LMG S-19264T (=DSM 44701T), isolated from a smear-ripened cheese.</title>
        <authorList>
            <consortium name="US DOE Joint Genome Institute (JGI-PGF)"/>
            <person name="Walter F."/>
            <person name="Albersmeier A."/>
            <person name="Kalinowski J."/>
            <person name="Ruckert C."/>
        </authorList>
    </citation>
    <scope>NUCLEOTIDE SEQUENCE</scope>
    <source>
        <strain evidence="5">JCM 4122</strain>
    </source>
</reference>
<dbReference type="Proteomes" id="UP000632849">
    <property type="component" value="Unassembled WGS sequence"/>
</dbReference>
<accession>A0A919BDC9</accession>
<sequence length="519" mass="54661">MPPTLASLVQHSSLRLVVRAGEDRLDTPVRWAHVSELADPVPYMEGGELLLTTALTLDAEDGEAMRRYVRRLLGAGVVGLGFAVGVNYDEIPGALLEAARDEHLPLLEVPRRTPFLAISKAVSAAIAADQYRAVTAGFEAQRELTRAALAEGPDAVVSRLAAHVDGWAALYDASGAVVAVSPDWAARRAARLTPDVERLRERPAPASAVVGGTDDRVELQSLGTGRRVRGALAVGTGAPLGTAERYAVHSAIALLTLTTERSRSLQAAEQRLGAAVLRMMLAGQPEHARTVAGDVYGDLLDAPFRLLVAEPGSGAERAEPPLPVLAESLEAAAARAGEAVLAVPEGEDRLVVLAGDGGAVVAACAGYAEREADEAGVVVGLSAPAGRATAATAYKQAEQALSVARRRGRALVEHEDLAAGSVLPLLADDAVRAFADGMLRALREHDATGRGDLVASLRAWLSRHGQWDAAAADLGVHRHTLRYRMRRVEEILGRSLDDPDVRMELWLALKATGEEGEGA</sequence>